<dbReference type="PROSITE" id="PS51732">
    <property type="entry name" value="ASN_GLN_ASE_3"/>
    <property type="match status" value="1"/>
</dbReference>
<dbReference type="PANTHER" id="PTHR11707">
    <property type="entry name" value="L-ASPARAGINASE"/>
    <property type="match status" value="1"/>
</dbReference>
<dbReference type="GO" id="GO:0004067">
    <property type="term" value="F:asparaginase activity"/>
    <property type="evidence" value="ECO:0007669"/>
    <property type="project" value="UniProtKB-UniRule"/>
</dbReference>
<feature type="active site" evidence="3">
    <location>
        <position position="45"/>
    </location>
</feature>
<dbReference type="Proteomes" id="UP001497497">
    <property type="component" value="Unassembled WGS sequence"/>
</dbReference>
<evidence type="ECO:0000313" key="7">
    <source>
        <dbReference type="Proteomes" id="UP001497497"/>
    </source>
</evidence>
<feature type="non-terminal residue" evidence="6">
    <location>
        <position position="183"/>
    </location>
</feature>
<evidence type="ECO:0000256" key="3">
    <source>
        <dbReference type="PROSITE-ProRule" id="PRU10099"/>
    </source>
</evidence>
<dbReference type="PROSITE" id="PS00144">
    <property type="entry name" value="ASN_GLN_ASE_1"/>
    <property type="match status" value="1"/>
</dbReference>
<dbReference type="SMART" id="SM00870">
    <property type="entry name" value="Asparaginase"/>
    <property type="match status" value="1"/>
</dbReference>
<dbReference type="InterPro" id="IPR020827">
    <property type="entry name" value="Asparaginase/glutaminase_AS1"/>
</dbReference>
<dbReference type="InterPro" id="IPR027475">
    <property type="entry name" value="Asparaginase/glutaminase_AS2"/>
</dbReference>
<comment type="caution">
    <text evidence="6">The sequence shown here is derived from an EMBL/GenBank/DDBJ whole genome shotgun (WGS) entry which is preliminary data.</text>
</comment>
<dbReference type="PROSITE" id="PS00917">
    <property type="entry name" value="ASN_GLN_ASE_2"/>
    <property type="match status" value="1"/>
</dbReference>
<dbReference type="InterPro" id="IPR037152">
    <property type="entry name" value="L-asparaginase_N_sf"/>
</dbReference>
<evidence type="ECO:0000256" key="4">
    <source>
        <dbReference type="PROSITE-ProRule" id="PRU10100"/>
    </source>
</evidence>
<dbReference type="InterPro" id="IPR036152">
    <property type="entry name" value="Asp/glu_Ase-like_sf"/>
</dbReference>
<dbReference type="InterPro" id="IPR006034">
    <property type="entry name" value="Asparaginase/glutaminase-like"/>
</dbReference>
<evidence type="ECO:0000256" key="2">
    <source>
        <dbReference type="PIRSR" id="PIRSR001220-2"/>
    </source>
</evidence>
<dbReference type="GO" id="GO:0006528">
    <property type="term" value="P:asparagine metabolic process"/>
    <property type="evidence" value="ECO:0007669"/>
    <property type="project" value="UniProtKB-ARBA"/>
</dbReference>
<dbReference type="PIRSF" id="PIRSF001220">
    <property type="entry name" value="L-ASNase_gatD"/>
    <property type="match status" value="1"/>
</dbReference>
<evidence type="ECO:0000256" key="1">
    <source>
        <dbReference type="PIRSR" id="PIRSR001220-1"/>
    </source>
</evidence>
<feature type="domain" description="L-asparaginase N-terminal" evidence="5">
    <location>
        <begin position="36"/>
        <end position="183"/>
    </location>
</feature>
<feature type="active site" description="O-isoaspartyl threonine intermediate" evidence="1">
    <location>
        <position position="45"/>
    </location>
</feature>
<evidence type="ECO:0000259" key="5">
    <source>
        <dbReference type="Pfam" id="PF00710"/>
    </source>
</evidence>
<dbReference type="EMBL" id="CAXITT010000019">
    <property type="protein sequence ID" value="CAL1527574.1"/>
    <property type="molecule type" value="Genomic_DNA"/>
</dbReference>
<feature type="binding site" evidence="2">
    <location>
        <begin position="146"/>
        <end position="147"/>
    </location>
    <ligand>
        <name>substrate</name>
    </ligand>
</feature>
<dbReference type="InterPro" id="IPR027474">
    <property type="entry name" value="L-asparaginase_N"/>
</dbReference>
<protein>
    <recommendedName>
        <fullName evidence="5">L-asparaginase N-terminal domain-containing protein</fullName>
    </recommendedName>
</protein>
<gene>
    <name evidence="6" type="ORF">GSLYS_00001744001</name>
</gene>
<dbReference type="SFLD" id="SFLDS00057">
    <property type="entry name" value="Glutaminase/Asparaginase"/>
    <property type="match status" value="1"/>
</dbReference>
<proteinExistence type="predicted"/>
<dbReference type="SUPFAM" id="SSF53774">
    <property type="entry name" value="Glutaminase/Asparaginase"/>
    <property type="match status" value="1"/>
</dbReference>
<feature type="active site" evidence="4">
    <location>
        <position position="146"/>
    </location>
</feature>
<dbReference type="PIRSF" id="PIRSF500176">
    <property type="entry name" value="L_ASNase"/>
    <property type="match status" value="1"/>
</dbReference>
<dbReference type="Pfam" id="PF00710">
    <property type="entry name" value="Asparaginase"/>
    <property type="match status" value="1"/>
</dbReference>
<organism evidence="6 7">
    <name type="scientific">Lymnaea stagnalis</name>
    <name type="common">Great pond snail</name>
    <name type="synonym">Helix stagnalis</name>
    <dbReference type="NCBI Taxonomy" id="6523"/>
    <lineage>
        <taxon>Eukaryota</taxon>
        <taxon>Metazoa</taxon>
        <taxon>Spiralia</taxon>
        <taxon>Lophotrochozoa</taxon>
        <taxon>Mollusca</taxon>
        <taxon>Gastropoda</taxon>
        <taxon>Heterobranchia</taxon>
        <taxon>Euthyneura</taxon>
        <taxon>Panpulmonata</taxon>
        <taxon>Hygrophila</taxon>
        <taxon>Lymnaeoidea</taxon>
        <taxon>Lymnaeidae</taxon>
        <taxon>Lymnaea</taxon>
    </lineage>
</organism>
<dbReference type="Gene3D" id="3.40.50.1170">
    <property type="entry name" value="L-asparaginase, N-terminal domain"/>
    <property type="match status" value="1"/>
</dbReference>
<accession>A0AAV2H4Y9</accession>
<dbReference type="AlphaFoldDB" id="A0AAV2H4Y9"/>
<feature type="binding site" evidence="2">
    <location>
        <position position="115"/>
    </location>
    <ligand>
        <name>substrate</name>
    </ligand>
</feature>
<evidence type="ECO:0000313" key="6">
    <source>
        <dbReference type="EMBL" id="CAL1527574.1"/>
    </source>
</evidence>
<keyword evidence="7" id="KW-1185">Reference proteome</keyword>
<dbReference type="PANTHER" id="PTHR11707:SF28">
    <property type="entry name" value="60 KDA LYSOPHOSPHOLIPASE"/>
    <property type="match status" value="1"/>
</dbReference>
<dbReference type="PRINTS" id="PR00139">
    <property type="entry name" value="ASNGLNASE"/>
</dbReference>
<sequence length="183" mass="20482">MATANEDRSRNIQNIPHTALLKHQTSQPSKAPDQAKVLVIYTGGTIGMVSQNGAYEPKPHVMIDKLRAMPIFHSADAMHILTPEQAEHFLVLQPSVRTRRHLIYRVIEFEPLLDSSNMSFSDWIKIADCIKDNYHDFDGFVVLHGTDTMAYSASALSFMCENLGKPIILTGSQIPIFETRSDG</sequence>
<name>A0AAV2H4Y9_LYMST</name>
<reference evidence="6 7" key="1">
    <citation type="submission" date="2024-04" db="EMBL/GenBank/DDBJ databases">
        <authorList>
            <consortium name="Genoscope - CEA"/>
            <person name="William W."/>
        </authorList>
    </citation>
    <scope>NUCLEOTIDE SEQUENCE [LARGE SCALE GENOMIC DNA]</scope>
</reference>